<evidence type="ECO:0000256" key="1">
    <source>
        <dbReference type="ARBA" id="ARBA00001917"/>
    </source>
</evidence>
<keyword evidence="3" id="KW-0288">FMN</keyword>
<feature type="compositionally biased region" description="Polar residues" evidence="5">
    <location>
        <begin position="132"/>
        <end position="145"/>
    </location>
</feature>
<evidence type="ECO:0000256" key="2">
    <source>
        <dbReference type="ARBA" id="ARBA00022630"/>
    </source>
</evidence>
<evidence type="ECO:0000256" key="5">
    <source>
        <dbReference type="SAM" id="MobiDB-lite"/>
    </source>
</evidence>
<evidence type="ECO:0000313" key="7">
    <source>
        <dbReference type="EMBL" id="KAK3954174.1"/>
    </source>
</evidence>
<dbReference type="EMBL" id="MU859094">
    <property type="protein sequence ID" value="KAK3954174.1"/>
    <property type="molecule type" value="Genomic_DNA"/>
</dbReference>
<dbReference type="AlphaFoldDB" id="A0AAN6NY25"/>
<dbReference type="PANTHER" id="PTHR33798:SF5">
    <property type="entry name" value="FLAVIN REDUCTASE LIKE DOMAIN-CONTAINING PROTEIN"/>
    <property type="match status" value="1"/>
</dbReference>
<dbReference type="Pfam" id="PF01613">
    <property type="entry name" value="Flavin_Reduct"/>
    <property type="match status" value="1"/>
</dbReference>
<dbReference type="Proteomes" id="UP001303222">
    <property type="component" value="Unassembled WGS sequence"/>
</dbReference>
<accession>A0AAN6NY25</accession>
<evidence type="ECO:0000259" key="6">
    <source>
        <dbReference type="SMART" id="SM00903"/>
    </source>
</evidence>
<dbReference type="SUPFAM" id="SSF50475">
    <property type="entry name" value="FMN-binding split barrel"/>
    <property type="match status" value="1"/>
</dbReference>
<comment type="cofactor">
    <cofactor evidence="1">
        <name>FMN</name>
        <dbReference type="ChEBI" id="CHEBI:58210"/>
    </cofactor>
</comment>
<dbReference type="InterPro" id="IPR012349">
    <property type="entry name" value="Split_barrel_FMN-bd"/>
</dbReference>
<protein>
    <recommendedName>
        <fullName evidence="6">Flavin reductase like domain-containing protein</fullName>
    </recommendedName>
</protein>
<dbReference type="Gene3D" id="2.30.110.10">
    <property type="entry name" value="Electron Transport, Fmn-binding Protein, Chain A"/>
    <property type="match status" value="1"/>
</dbReference>
<sequence length="397" mass="44089">MLDPGLCVDPGNHKRNRRIHFPWNPAVDRQPLLSCRSTSPFAFESIIPSQPIFITLPQPHHLPDLNHYRNLTYHQPPKMSTKPLTAAEKTAEFEKVLGRDRHGNFKEIEASRPAFDPSGKFTYVQTPQPNWTLGSGANQLASSPEQEGAKGEKKQIAIDPYAPGRPAAFNYKLVISAIVPRPLALLSTRSLNADGTTANENLAPFSYFNVIAHDPPLFALGLVTPVAPASRAKDSMRILHETGECVINIMSSPFIEAANACSVNSPAGLSEWVISGLTPVYDTQTVKAPRAKEACFAVECKLVHVKEFESRSNPGETNTTLVVVEGTRFWVDEAAINEERSVMNLDVYRPLARMAGITYAVVREGFELQRPDFERDVGGLEGYERMKREQEEKRGRK</sequence>
<comment type="caution">
    <text evidence="7">The sequence shown here is derived from an EMBL/GenBank/DDBJ whole genome shotgun (WGS) entry which is preliminary data.</text>
</comment>
<feature type="domain" description="Flavin reductase like" evidence="6">
    <location>
        <begin position="176"/>
        <end position="344"/>
    </location>
</feature>
<evidence type="ECO:0000256" key="4">
    <source>
        <dbReference type="ARBA" id="ARBA00038054"/>
    </source>
</evidence>
<organism evidence="7 8">
    <name type="scientific">Pseudoneurospora amorphoporcata</name>
    <dbReference type="NCBI Taxonomy" id="241081"/>
    <lineage>
        <taxon>Eukaryota</taxon>
        <taxon>Fungi</taxon>
        <taxon>Dikarya</taxon>
        <taxon>Ascomycota</taxon>
        <taxon>Pezizomycotina</taxon>
        <taxon>Sordariomycetes</taxon>
        <taxon>Sordariomycetidae</taxon>
        <taxon>Sordariales</taxon>
        <taxon>Sordariaceae</taxon>
        <taxon>Pseudoneurospora</taxon>
    </lineage>
</organism>
<name>A0AAN6NY25_9PEZI</name>
<dbReference type="PANTHER" id="PTHR33798">
    <property type="entry name" value="FLAVOPROTEIN OXYGENASE"/>
    <property type="match status" value="1"/>
</dbReference>
<keyword evidence="8" id="KW-1185">Reference proteome</keyword>
<evidence type="ECO:0000313" key="8">
    <source>
        <dbReference type="Proteomes" id="UP001303222"/>
    </source>
</evidence>
<gene>
    <name evidence="7" type="ORF">QBC32DRAFT_337106</name>
</gene>
<comment type="similarity">
    <text evidence="4">Belongs to the flavoredoxin family.</text>
</comment>
<feature type="region of interest" description="Disordered" evidence="5">
    <location>
        <begin position="132"/>
        <end position="154"/>
    </location>
</feature>
<proteinExistence type="inferred from homology"/>
<dbReference type="GO" id="GO:0010181">
    <property type="term" value="F:FMN binding"/>
    <property type="evidence" value="ECO:0007669"/>
    <property type="project" value="InterPro"/>
</dbReference>
<keyword evidence="2" id="KW-0285">Flavoprotein</keyword>
<reference evidence="7" key="1">
    <citation type="journal article" date="2023" name="Mol. Phylogenet. Evol.">
        <title>Genome-scale phylogeny and comparative genomics of the fungal order Sordariales.</title>
        <authorList>
            <person name="Hensen N."/>
            <person name="Bonometti L."/>
            <person name="Westerberg I."/>
            <person name="Brannstrom I.O."/>
            <person name="Guillou S."/>
            <person name="Cros-Aarteil S."/>
            <person name="Calhoun S."/>
            <person name="Haridas S."/>
            <person name="Kuo A."/>
            <person name="Mondo S."/>
            <person name="Pangilinan J."/>
            <person name="Riley R."/>
            <person name="LaButti K."/>
            <person name="Andreopoulos B."/>
            <person name="Lipzen A."/>
            <person name="Chen C."/>
            <person name="Yan M."/>
            <person name="Daum C."/>
            <person name="Ng V."/>
            <person name="Clum A."/>
            <person name="Steindorff A."/>
            <person name="Ohm R.A."/>
            <person name="Martin F."/>
            <person name="Silar P."/>
            <person name="Natvig D.O."/>
            <person name="Lalanne C."/>
            <person name="Gautier V."/>
            <person name="Ament-Velasquez S.L."/>
            <person name="Kruys A."/>
            <person name="Hutchinson M.I."/>
            <person name="Powell A.J."/>
            <person name="Barry K."/>
            <person name="Miller A.N."/>
            <person name="Grigoriev I.V."/>
            <person name="Debuchy R."/>
            <person name="Gladieux P."/>
            <person name="Hiltunen Thoren M."/>
            <person name="Johannesson H."/>
        </authorList>
    </citation>
    <scope>NUCLEOTIDE SEQUENCE</scope>
    <source>
        <strain evidence="7">CBS 626.80</strain>
    </source>
</reference>
<dbReference type="SMART" id="SM00903">
    <property type="entry name" value="Flavin_Reduct"/>
    <property type="match status" value="1"/>
</dbReference>
<evidence type="ECO:0000256" key="3">
    <source>
        <dbReference type="ARBA" id="ARBA00022643"/>
    </source>
</evidence>
<reference evidence="7" key="2">
    <citation type="submission" date="2023-06" db="EMBL/GenBank/DDBJ databases">
        <authorList>
            <consortium name="Lawrence Berkeley National Laboratory"/>
            <person name="Mondo S.J."/>
            <person name="Hensen N."/>
            <person name="Bonometti L."/>
            <person name="Westerberg I."/>
            <person name="Brannstrom I.O."/>
            <person name="Guillou S."/>
            <person name="Cros-Aarteil S."/>
            <person name="Calhoun S."/>
            <person name="Haridas S."/>
            <person name="Kuo A."/>
            <person name="Pangilinan J."/>
            <person name="Riley R."/>
            <person name="Labutti K."/>
            <person name="Andreopoulos B."/>
            <person name="Lipzen A."/>
            <person name="Chen C."/>
            <person name="Yanf M."/>
            <person name="Daum C."/>
            <person name="Ng V."/>
            <person name="Clum A."/>
            <person name="Steindorff A."/>
            <person name="Ohm R."/>
            <person name="Martin F."/>
            <person name="Silar P."/>
            <person name="Natvig D."/>
            <person name="Lalanne C."/>
            <person name="Gautier V."/>
            <person name="Ament-Velasquez S.L."/>
            <person name="Kruys A."/>
            <person name="Hutchinson M.I."/>
            <person name="Powell A.J."/>
            <person name="Barry K."/>
            <person name="Miller A.N."/>
            <person name="Grigoriev I.V."/>
            <person name="Debuchy R."/>
            <person name="Gladieux P."/>
            <person name="Thoren M.H."/>
            <person name="Johannesson H."/>
        </authorList>
    </citation>
    <scope>NUCLEOTIDE SEQUENCE</scope>
    <source>
        <strain evidence="7">CBS 626.80</strain>
    </source>
</reference>
<dbReference type="InterPro" id="IPR002563">
    <property type="entry name" value="Flavin_Rdtase-like_dom"/>
</dbReference>